<proteinExistence type="predicted"/>
<keyword evidence="1" id="KW-1185">Reference proteome</keyword>
<evidence type="ECO:0000313" key="1">
    <source>
        <dbReference type="Proteomes" id="UP000008854"/>
    </source>
</evidence>
<sequence length="52" mass="6011">MHTLISSISLNDYLDEDFLINLCGTTNIESEQCIDHHETSLSNHRKSYLQTE</sequence>
<protein>
    <submittedName>
        <fullName evidence="2">Uncharacterized protein</fullName>
    </submittedName>
</protein>
<accession>A0A5K4F4T5</accession>
<dbReference type="InParanoid" id="A0A5K4F4T5"/>
<dbReference type="WBParaSite" id="Smp_317820.1">
    <property type="protein sequence ID" value="Smp_317820.1"/>
    <property type="gene ID" value="Smp_317820"/>
</dbReference>
<reference evidence="1" key="1">
    <citation type="journal article" date="2012" name="PLoS Negl. Trop. Dis.">
        <title>A systematically improved high quality genome and transcriptome of the human blood fluke Schistosoma mansoni.</title>
        <authorList>
            <person name="Protasio A.V."/>
            <person name="Tsai I.J."/>
            <person name="Babbage A."/>
            <person name="Nichol S."/>
            <person name="Hunt M."/>
            <person name="Aslett M.A."/>
            <person name="De Silva N."/>
            <person name="Velarde G.S."/>
            <person name="Anderson T.J."/>
            <person name="Clark R.C."/>
            <person name="Davidson C."/>
            <person name="Dillon G.P."/>
            <person name="Holroyd N.E."/>
            <person name="LoVerde P.T."/>
            <person name="Lloyd C."/>
            <person name="McQuillan J."/>
            <person name="Oliveira G."/>
            <person name="Otto T.D."/>
            <person name="Parker-Manuel S.J."/>
            <person name="Quail M.A."/>
            <person name="Wilson R.A."/>
            <person name="Zerlotini A."/>
            <person name="Dunne D.W."/>
            <person name="Berriman M."/>
        </authorList>
    </citation>
    <scope>NUCLEOTIDE SEQUENCE [LARGE SCALE GENOMIC DNA]</scope>
    <source>
        <strain evidence="1">Puerto Rican</strain>
    </source>
</reference>
<dbReference type="Proteomes" id="UP000008854">
    <property type="component" value="Unassembled WGS sequence"/>
</dbReference>
<evidence type="ECO:0000313" key="2">
    <source>
        <dbReference type="WBParaSite" id="Smp_317820.1"/>
    </source>
</evidence>
<reference evidence="2" key="2">
    <citation type="submission" date="2019-11" db="UniProtKB">
        <authorList>
            <consortium name="WormBaseParasite"/>
        </authorList>
    </citation>
    <scope>IDENTIFICATION</scope>
    <source>
        <strain evidence="2">Puerto Rican</strain>
    </source>
</reference>
<dbReference type="AlphaFoldDB" id="A0A5K4F4T5"/>
<name>A0A5K4F4T5_SCHMA</name>
<organism evidence="1 2">
    <name type="scientific">Schistosoma mansoni</name>
    <name type="common">Blood fluke</name>
    <dbReference type="NCBI Taxonomy" id="6183"/>
    <lineage>
        <taxon>Eukaryota</taxon>
        <taxon>Metazoa</taxon>
        <taxon>Spiralia</taxon>
        <taxon>Lophotrochozoa</taxon>
        <taxon>Platyhelminthes</taxon>
        <taxon>Trematoda</taxon>
        <taxon>Digenea</taxon>
        <taxon>Strigeidida</taxon>
        <taxon>Schistosomatoidea</taxon>
        <taxon>Schistosomatidae</taxon>
        <taxon>Schistosoma</taxon>
    </lineage>
</organism>